<dbReference type="EMBL" id="QUQO01000001">
    <property type="protein sequence ID" value="RFB04246.1"/>
    <property type="molecule type" value="Genomic_DNA"/>
</dbReference>
<dbReference type="GO" id="GO:0022857">
    <property type="term" value="F:transmembrane transporter activity"/>
    <property type="evidence" value="ECO:0007669"/>
    <property type="project" value="UniProtKB-UniRule"/>
</dbReference>
<comment type="caution">
    <text evidence="9">Lacks conserved residue(s) required for the propagation of feature annotation.</text>
</comment>
<protein>
    <recommendedName>
        <fullName evidence="9">TRAP transporter small permease protein</fullName>
    </recommendedName>
</protein>
<feature type="transmembrane region" description="Helical" evidence="9">
    <location>
        <begin position="158"/>
        <end position="183"/>
    </location>
</feature>
<keyword evidence="7 9" id="KW-0472">Membrane</keyword>
<comment type="similarity">
    <text evidence="8 9">Belongs to the TRAP transporter small permease family.</text>
</comment>
<dbReference type="Proteomes" id="UP000264589">
    <property type="component" value="Unassembled WGS sequence"/>
</dbReference>
<evidence type="ECO:0000256" key="3">
    <source>
        <dbReference type="ARBA" id="ARBA00022475"/>
    </source>
</evidence>
<evidence type="ECO:0000256" key="4">
    <source>
        <dbReference type="ARBA" id="ARBA00022519"/>
    </source>
</evidence>
<dbReference type="PANTHER" id="PTHR35011">
    <property type="entry name" value="2,3-DIKETO-L-GULONATE TRAP TRANSPORTER SMALL PERMEASE PROTEIN YIAM"/>
    <property type="match status" value="1"/>
</dbReference>
<comment type="subcellular location">
    <subcellularLocation>
        <location evidence="1 9">Cell inner membrane</location>
        <topology evidence="1 9">Multi-pass membrane protein</topology>
    </subcellularLocation>
</comment>
<name>A0A371RFM8_9PROT</name>
<evidence type="ECO:0000256" key="6">
    <source>
        <dbReference type="ARBA" id="ARBA00022989"/>
    </source>
</evidence>
<dbReference type="GO" id="GO:0005886">
    <property type="term" value="C:plasma membrane"/>
    <property type="evidence" value="ECO:0007669"/>
    <property type="project" value="UniProtKB-SubCell"/>
</dbReference>
<feature type="transmembrane region" description="Helical" evidence="9">
    <location>
        <begin position="38"/>
        <end position="59"/>
    </location>
</feature>
<accession>A0A371RFM8</accession>
<evidence type="ECO:0000256" key="5">
    <source>
        <dbReference type="ARBA" id="ARBA00022692"/>
    </source>
</evidence>
<organism evidence="11 12">
    <name type="scientific">Parvularcula marina</name>
    <dbReference type="NCBI Taxonomy" id="2292771"/>
    <lineage>
        <taxon>Bacteria</taxon>
        <taxon>Pseudomonadati</taxon>
        <taxon>Pseudomonadota</taxon>
        <taxon>Alphaproteobacteria</taxon>
        <taxon>Parvularculales</taxon>
        <taxon>Parvularculaceae</taxon>
        <taxon>Parvularcula</taxon>
    </lineage>
</organism>
<gene>
    <name evidence="11" type="ORF">DX908_02465</name>
</gene>
<feature type="transmembrane region" description="Helical" evidence="9">
    <location>
        <begin position="6"/>
        <end position="26"/>
    </location>
</feature>
<keyword evidence="4 9" id="KW-0997">Cell inner membrane</keyword>
<feature type="transmembrane region" description="Helical" evidence="9">
    <location>
        <begin position="79"/>
        <end position="97"/>
    </location>
</feature>
<dbReference type="AlphaFoldDB" id="A0A371RFM8"/>
<comment type="subunit">
    <text evidence="9">The complex comprises the extracytoplasmic solute receptor protein and the two transmembrane proteins.</text>
</comment>
<evidence type="ECO:0000256" key="1">
    <source>
        <dbReference type="ARBA" id="ARBA00004429"/>
    </source>
</evidence>
<feature type="transmembrane region" description="Helical" evidence="9">
    <location>
        <begin position="117"/>
        <end position="138"/>
    </location>
</feature>
<comment type="function">
    <text evidence="9">Part of the tripartite ATP-independent periplasmic (TRAP) transport system.</text>
</comment>
<evidence type="ECO:0000313" key="12">
    <source>
        <dbReference type="Proteomes" id="UP000264589"/>
    </source>
</evidence>
<keyword evidence="12" id="KW-1185">Reference proteome</keyword>
<keyword evidence="5 9" id="KW-0812">Transmembrane</keyword>
<keyword evidence="3" id="KW-1003">Cell membrane</keyword>
<dbReference type="InParanoid" id="A0A371RFM8"/>
<feature type="domain" description="Tripartite ATP-independent periplasmic transporters DctQ component" evidence="10">
    <location>
        <begin position="57"/>
        <end position="183"/>
    </location>
</feature>
<evidence type="ECO:0000259" key="10">
    <source>
        <dbReference type="Pfam" id="PF04290"/>
    </source>
</evidence>
<evidence type="ECO:0000256" key="7">
    <source>
        <dbReference type="ARBA" id="ARBA00023136"/>
    </source>
</evidence>
<evidence type="ECO:0000256" key="9">
    <source>
        <dbReference type="RuleBase" id="RU369079"/>
    </source>
</evidence>
<proteinExistence type="inferred from homology"/>
<keyword evidence="6 9" id="KW-1133">Transmembrane helix</keyword>
<dbReference type="OrthoDB" id="9794346at2"/>
<dbReference type="InterPro" id="IPR007387">
    <property type="entry name" value="TRAP_DctQ"/>
</dbReference>
<evidence type="ECO:0000313" key="11">
    <source>
        <dbReference type="EMBL" id="RFB04246.1"/>
    </source>
</evidence>
<keyword evidence="2 9" id="KW-0813">Transport</keyword>
<comment type="caution">
    <text evidence="11">The sequence shown here is derived from an EMBL/GenBank/DDBJ whole genome shotgun (WGS) entry which is preliminary data.</text>
</comment>
<dbReference type="Pfam" id="PF04290">
    <property type="entry name" value="DctQ"/>
    <property type="match status" value="1"/>
</dbReference>
<reference evidence="11 12" key="1">
    <citation type="submission" date="2018-08" db="EMBL/GenBank/DDBJ databases">
        <title>Parvularcula sp. SM1705, isolated from surface water of the South Sea China.</title>
        <authorList>
            <person name="Sun L."/>
        </authorList>
    </citation>
    <scope>NUCLEOTIDE SEQUENCE [LARGE SCALE GENOMIC DNA]</scope>
    <source>
        <strain evidence="11 12">SM1705</strain>
    </source>
</reference>
<dbReference type="PANTHER" id="PTHR35011:SF4">
    <property type="entry name" value="SLL1102 PROTEIN"/>
    <property type="match status" value="1"/>
</dbReference>
<dbReference type="InterPro" id="IPR055348">
    <property type="entry name" value="DctQ"/>
</dbReference>
<evidence type="ECO:0000256" key="2">
    <source>
        <dbReference type="ARBA" id="ARBA00022448"/>
    </source>
</evidence>
<sequence length="200" mass="21938">MILMILLIVMGLISLLPLAGATGLLRRPIHNFVKILEWIVKAAFFISAVCGACVALAQLAAVITRNLFGVNFIWLQESAIYFFGLMFLLAGGAILLMDAHVRVDVFYAKWSERRQRLVNILGLYLFVIPVGFLILWASGPYVAASWANFEGSNDPSGIQGVFLLKSLVPAFGSLLIMAATVAIERHLNPAFHSEYDPGEV</sequence>
<evidence type="ECO:0000256" key="8">
    <source>
        <dbReference type="ARBA" id="ARBA00038436"/>
    </source>
</evidence>
<dbReference type="RefSeq" id="WP_116390874.1">
    <property type="nucleotide sequence ID" value="NZ_QUQO01000001.1"/>
</dbReference>